<dbReference type="InterPro" id="IPR047126">
    <property type="entry name" value="RNF141-like"/>
</dbReference>
<dbReference type="EMBL" id="KZ110594">
    <property type="protein sequence ID" value="OSX64114.1"/>
    <property type="molecule type" value="Genomic_DNA"/>
</dbReference>
<keyword evidence="8" id="KW-1185">Reference proteome</keyword>
<evidence type="ECO:0000313" key="7">
    <source>
        <dbReference type="EMBL" id="OSX64114.1"/>
    </source>
</evidence>
<dbReference type="PROSITE" id="PS50089">
    <property type="entry name" value="ZF_RING_2"/>
    <property type="match status" value="1"/>
</dbReference>
<dbReference type="GeneID" id="36325502"/>
<keyword evidence="3" id="KW-0862">Zinc</keyword>
<dbReference type="SUPFAM" id="SSF57850">
    <property type="entry name" value="RING/U-box"/>
    <property type="match status" value="1"/>
</dbReference>
<dbReference type="SMART" id="SM00184">
    <property type="entry name" value="RING"/>
    <property type="match status" value="1"/>
</dbReference>
<dbReference type="Pfam" id="PF13923">
    <property type="entry name" value="zf-C3HC4_2"/>
    <property type="match status" value="1"/>
</dbReference>
<dbReference type="AlphaFoldDB" id="A0A1X6N691"/>
<dbReference type="InterPro" id="IPR013083">
    <property type="entry name" value="Znf_RING/FYVE/PHD"/>
</dbReference>
<dbReference type="Gene3D" id="3.30.40.10">
    <property type="entry name" value="Zinc/RING finger domain, C3HC4 (zinc finger)"/>
    <property type="match status" value="1"/>
</dbReference>
<sequence>MPTSFLGIPPSSRRSTASTRQRENRSAQITQAVSHRRRKSRSPDARALEEVAIARNDSGHRKKKRPHLQSSATAPVELHSGISDDAAPERGRKAKGKHRAQSYFVEQGESLVLRELARPSAGSMRGKRKDRSKSRELPPLPSKSPTPELQELAEDTSEYSGADFLRMKLELENLRKQLSVSKKTVLKQSKVIDELRRDLSHSTKAQKDNESEIKKLKDLTKKSDELVANVETNLTCQICMDLLSRPHGLSPCGHVLCQGCLQEWFRSAPPNDEDMHDDFPDDVLYRKKTCPCCRTAVRSRPIPIFLVKSLASAIEKAKASPSAPPRATPPPEDDPWAGIFLEHDSEEDWSGEESDDDYDDDDGWSFYGYGTPDDEESYEGPYAHPQWAPPTVNVSPADFPFLDSLDGDDLAMLRRGATLQMIDLFSMRYTHESGLQAVVDNANVIFLGWNIELHEGDEMGEQFMEWITGDIFERPERWEIMEDMNGSWTAWRLVPQDEVEEYDTSDSEAWAADMDEDVDM</sequence>
<keyword evidence="1" id="KW-0479">Metal-binding</keyword>
<accession>A0A1X6N691</accession>
<dbReference type="PROSITE" id="PS00518">
    <property type="entry name" value="ZF_RING_1"/>
    <property type="match status" value="1"/>
</dbReference>
<dbReference type="InterPro" id="IPR058504">
    <property type="entry name" value="DUF8191"/>
</dbReference>
<protein>
    <recommendedName>
        <fullName evidence="6">RING-type domain-containing protein</fullName>
    </recommendedName>
</protein>
<dbReference type="PANTHER" id="PTHR12109">
    <property type="entry name" value="RING FINGER PROTEIN 141-RELATED"/>
    <property type="match status" value="1"/>
</dbReference>
<dbReference type="STRING" id="670580.A0A1X6N691"/>
<proteinExistence type="predicted"/>
<dbReference type="Proteomes" id="UP000194127">
    <property type="component" value="Unassembled WGS sequence"/>
</dbReference>
<feature type="compositionally biased region" description="Acidic residues" evidence="5">
    <location>
        <begin position="344"/>
        <end position="363"/>
    </location>
</feature>
<evidence type="ECO:0000256" key="4">
    <source>
        <dbReference type="PROSITE-ProRule" id="PRU00175"/>
    </source>
</evidence>
<dbReference type="GO" id="GO:0004842">
    <property type="term" value="F:ubiquitin-protein transferase activity"/>
    <property type="evidence" value="ECO:0007669"/>
    <property type="project" value="TreeGrafter"/>
</dbReference>
<dbReference type="InterPro" id="IPR001841">
    <property type="entry name" value="Znf_RING"/>
</dbReference>
<feature type="region of interest" description="Disordered" evidence="5">
    <location>
        <begin position="1"/>
        <end position="155"/>
    </location>
</feature>
<dbReference type="RefSeq" id="XP_024340908.1">
    <property type="nucleotide sequence ID" value="XM_024480552.1"/>
</dbReference>
<evidence type="ECO:0000256" key="5">
    <source>
        <dbReference type="SAM" id="MobiDB-lite"/>
    </source>
</evidence>
<dbReference type="GO" id="GO:0008270">
    <property type="term" value="F:zinc ion binding"/>
    <property type="evidence" value="ECO:0007669"/>
    <property type="project" value="UniProtKB-KW"/>
</dbReference>
<dbReference type="GO" id="GO:0051865">
    <property type="term" value="P:protein autoubiquitination"/>
    <property type="evidence" value="ECO:0007669"/>
    <property type="project" value="TreeGrafter"/>
</dbReference>
<feature type="region of interest" description="Disordered" evidence="5">
    <location>
        <begin position="500"/>
        <end position="520"/>
    </location>
</feature>
<evidence type="ECO:0000256" key="3">
    <source>
        <dbReference type="ARBA" id="ARBA00022833"/>
    </source>
</evidence>
<evidence type="ECO:0000256" key="2">
    <source>
        <dbReference type="ARBA" id="ARBA00022771"/>
    </source>
</evidence>
<evidence type="ECO:0000259" key="6">
    <source>
        <dbReference type="PROSITE" id="PS50089"/>
    </source>
</evidence>
<evidence type="ECO:0000313" key="8">
    <source>
        <dbReference type="Proteomes" id="UP000194127"/>
    </source>
</evidence>
<dbReference type="Pfam" id="PF26609">
    <property type="entry name" value="DUF8191"/>
    <property type="match status" value="1"/>
</dbReference>
<dbReference type="PANTHER" id="PTHR12109:SF3">
    <property type="entry name" value="RING FINGER PROTEIN 141"/>
    <property type="match status" value="1"/>
</dbReference>
<reference evidence="7 8" key="1">
    <citation type="submission" date="2017-04" db="EMBL/GenBank/DDBJ databases">
        <title>Genome Sequence of the Model Brown-Rot Fungus Postia placenta SB12.</title>
        <authorList>
            <consortium name="DOE Joint Genome Institute"/>
            <person name="Gaskell J."/>
            <person name="Kersten P."/>
            <person name="Larrondo L.F."/>
            <person name="Canessa P."/>
            <person name="Martinez D."/>
            <person name="Hibbett D."/>
            <person name="Schmoll M."/>
            <person name="Kubicek C.P."/>
            <person name="Martinez A.T."/>
            <person name="Yadav J."/>
            <person name="Master E."/>
            <person name="Magnuson J.K."/>
            <person name="James T."/>
            <person name="Yaver D."/>
            <person name="Berka R."/>
            <person name="Labutti K."/>
            <person name="Lipzen A."/>
            <person name="Aerts A."/>
            <person name="Barry K."/>
            <person name="Henrissat B."/>
            <person name="Blanchette R."/>
            <person name="Grigoriev I."/>
            <person name="Cullen D."/>
        </authorList>
    </citation>
    <scope>NUCLEOTIDE SEQUENCE [LARGE SCALE GENOMIC DNA]</scope>
    <source>
        <strain evidence="7 8">MAD-698-R-SB12</strain>
    </source>
</reference>
<feature type="region of interest" description="Disordered" evidence="5">
    <location>
        <begin position="317"/>
        <end position="370"/>
    </location>
</feature>
<organism evidence="7 8">
    <name type="scientific">Postia placenta MAD-698-R-SB12</name>
    <dbReference type="NCBI Taxonomy" id="670580"/>
    <lineage>
        <taxon>Eukaryota</taxon>
        <taxon>Fungi</taxon>
        <taxon>Dikarya</taxon>
        <taxon>Basidiomycota</taxon>
        <taxon>Agaricomycotina</taxon>
        <taxon>Agaricomycetes</taxon>
        <taxon>Polyporales</taxon>
        <taxon>Adustoporiaceae</taxon>
        <taxon>Rhodonia</taxon>
    </lineage>
</organism>
<dbReference type="OrthoDB" id="6105938at2759"/>
<gene>
    <name evidence="7" type="ORF">POSPLADRAFT_1054729</name>
</gene>
<keyword evidence="2 4" id="KW-0863">Zinc-finger</keyword>
<feature type="domain" description="RING-type" evidence="6">
    <location>
        <begin position="236"/>
        <end position="294"/>
    </location>
</feature>
<name>A0A1X6N691_9APHY</name>
<dbReference type="InterPro" id="IPR017907">
    <property type="entry name" value="Znf_RING_CS"/>
</dbReference>
<evidence type="ECO:0000256" key="1">
    <source>
        <dbReference type="ARBA" id="ARBA00022723"/>
    </source>
</evidence>